<gene>
    <name evidence="2" type="ORF">Lnau_0551</name>
</gene>
<keyword evidence="1" id="KW-0812">Transmembrane</keyword>
<sequence>MRHIQLILAMVKSIQLIFIIFLTNYSLIIHADTENSPENGQIYYHLSFPLKVDEKTEILPLNSNINDLLISNLIAGSMYAYLLNHHYPNLTFDQDYLKGSLFAQLLQENLQTNSYKTESDWINPDETIRRMLLAAGQGGPYQINDYGKRLENGLGLINFTVLQKSLGYSIEDQDDGKQTVKPGPATLDNKYFGPLAAAFFQYNTMLRLEAINKDSWGPSAKDYEACMANLKTHPNNFLDMILNAAYNAGPWANITKTYMSICADYDAEKLKKINDYSLTDNQYQQAIGTTESVGSTFILYPRQIRVYLDQLYNNSISLNTHSSTMLPFSLVRKVFGQAMSTLAYEIDNKYDFIPLEEAQSAFDDAASALALTKETSFDLGEQTSRQQLFDLVDLAINNLAGKLNIDFTETTEIDLNA</sequence>
<evidence type="ECO:0000313" key="3">
    <source>
        <dbReference type="Proteomes" id="UP000054725"/>
    </source>
</evidence>
<dbReference type="Proteomes" id="UP000054725">
    <property type="component" value="Unassembled WGS sequence"/>
</dbReference>
<evidence type="ECO:0000256" key="1">
    <source>
        <dbReference type="SAM" id="Phobius"/>
    </source>
</evidence>
<feature type="transmembrane region" description="Helical" evidence="1">
    <location>
        <begin position="7"/>
        <end position="28"/>
    </location>
</feature>
<reference evidence="2 3" key="1">
    <citation type="submission" date="2015-11" db="EMBL/GenBank/DDBJ databases">
        <title>Genomic analysis of 38 Legionella species identifies large and diverse effector repertoires.</title>
        <authorList>
            <person name="Burstein D."/>
            <person name="Amaro F."/>
            <person name="Zusman T."/>
            <person name="Lifshitz Z."/>
            <person name="Cohen O."/>
            <person name="Gilbert J.A."/>
            <person name="Pupko T."/>
            <person name="Shuman H.A."/>
            <person name="Segal G."/>
        </authorList>
    </citation>
    <scope>NUCLEOTIDE SEQUENCE [LARGE SCALE GENOMIC DNA]</scope>
    <source>
        <strain evidence="2 3">ATCC 49506</strain>
    </source>
</reference>
<accession>A0A0W0X1U8</accession>
<keyword evidence="1" id="KW-0472">Membrane</keyword>
<comment type="caution">
    <text evidence="2">The sequence shown here is derived from an EMBL/GenBank/DDBJ whole genome shotgun (WGS) entry which is preliminary data.</text>
</comment>
<dbReference type="EMBL" id="LNYO01000007">
    <property type="protein sequence ID" value="KTD38563.1"/>
    <property type="molecule type" value="Genomic_DNA"/>
</dbReference>
<protein>
    <submittedName>
        <fullName evidence="2">Uncharacterized protein</fullName>
    </submittedName>
</protein>
<dbReference type="RefSeq" id="WP_058503629.1">
    <property type="nucleotide sequence ID" value="NZ_CAAAIF010000005.1"/>
</dbReference>
<organism evidence="2 3">
    <name type="scientific">Legionella nautarum</name>
    <dbReference type="NCBI Taxonomy" id="45070"/>
    <lineage>
        <taxon>Bacteria</taxon>
        <taxon>Pseudomonadati</taxon>
        <taxon>Pseudomonadota</taxon>
        <taxon>Gammaproteobacteria</taxon>
        <taxon>Legionellales</taxon>
        <taxon>Legionellaceae</taxon>
        <taxon>Legionella</taxon>
    </lineage>
</organism>
<evidence type="ECO:0000313" key="2">
    <source>
        <dbReference type="EMBL" id="KTD38563.1"/>
    </source>
</evidence>
<dbReference type="PATRIC" id="fig|45070.6.peg.581"/>
<dbReference type="STRING" id="45070.Lnau_0551"/>
<dbReference type="AlphaFoldDB" id="A0A0W0X1U8"/>
<proteinExistence type="predicted"/>
<keyword evidence="3" id="KW-1185">Reference proteome</keyword>
<name>A0A0W0X1U8_9GAMM</name>
<keyword evidence="1" id="KW-1133">Transmembrane helix</keyword>